<protein>
    <submittedName>
        <fullName evidence="1">PD-(D/E)XK nuclease superfamily protein</fullName>
    </submittedName>
</protein>
<dbReference type="AlphaFoldDB" id="A0A285E9T8"/>
<evidence type="ECO:0000313" key="1">
    <source>
        <dbReference type="EMBL" id="SNX94821.1"/>
    </source>
</evidence>
<dbReference type="EMBL" id="OBDO01000001">
    <property type="protein sequence ID" value="SNX94821.1"/>
    <property type="molecule type" value="Genomic_DNA"/>
</dbReference>
<reference evidence="1 2" key="1">
    <citation type="submission" date="2017-09" db="EMBL/GenBank/DDBJ databases">
        <authorList>
            <person name="Ehlers B."/>
            <person name="Leendertz F.H."/>
        </authorList>
    </citation>
    <scope>NUCLEOTIDE SEQUENCE [LARGE SCALE GENOMIC DNA]</scope>
    <source>
        <strain evidence="1 2">DSM 46844</strain>
    </source>
</reference>
<sequence length="234" mass="25955">MSAPTIAAWEHRLATLRADWATLDDRRAQADRAMVANWTTRLDSMAGEMAWLREHGDWLGGPRTLLEAAGLERNELVLTAGLAWLLDPEGFHRLGDRLLVGFLDRLGVESTSTQPVRIVREEQRNDTRADLLVRVPGVTILVESKVGAGEQHDQCIRLAAEWADEHPVLVFLTRDGRPPTTAGEGVSDWWCLRWADIAADVELAISALPPGRDPAPGVHDYLTTLHHHHGEKLA</sequence>
<name>A0A285E9T8_9ACTN</name>
<dbReference type="OrthoDB" id="5178099at2"/>
<organism evidence="1 2">
    <name type="scientific">Geodermatophilus sabuli</name>
    <dbReference type="NCBI Taxonomy" id="1564158"/>
    <lineage>
        <taxon>Bacteria</taxon>
        <taxon>Bacillati</taxon>
        <taxon>Actinomycetota</taxon>
        <taxon>Actinomycetes</taxon>
        <taxon>Geodermatophilales</taxon>
        <taxon>Geodermatophilaceae</taxon>
        <taxon>Geodermatophilus</taxon>
    </lineage>
</organism>
<gene>
    <name evidence="1" type="ORF">SAMN06893097_101618</name>
</gene>
<keyword evidence="2" id="KW-1185">Reference proteome</keyword>
<dbReference type="Proteomes" id="UP000219514">
    <property type="component" value="Unassembled WGS sequence"/>
</dbReference>
<evidence type="ECO:0000313" key="2">
    <source>
        <dbReference type="Proteomes" id="UP000219514"/>
    </source>
</evidence>
<dbReference type="InterPro" id="IPR029470">
    <property type="entry name" value="PDDEXK_4"/>
</dbReference>
<proteinExistence type="predicted"/>
<dbReference type="Pfam" id="PF14281">
    <property type="entry name" value="PDDEXK_4"/>
    <property type="match status" value="1"/>
</dbReference>
<dbReference type="RefSeq" id="WP_097204264.1">
    <property type="nucleotide sequence ID" value="NZ_JACHXB010000001.1"/>
</dbReference>
<accession>A0A285E9T8</accession>